<feature type="compositionally biased region" description="Basic and acidic residues" evidence="4">
    <location>
        <begin position="750"/>
        <end position="759"/>
    </location>
</feature>
<feature type="compositionally biased region" description="Basic and acidic residues" evidence="4">
    <location>
        <begin position="899"/>
        <end position="908"/>
    </location>
</feature>
<name>A0A811PNH2_9POAL</name>
<organism evidence="6 7">
    <name type="scientific">Miscanthus lutarioriparius</name>
    <dbReference type="NCBI Taxonomy" id="422564"/>
    <lineage>
        <taxon>Eukaryota</taxon>
        <taxon>Viridiplantae</taxon>
        <taxon>Streptophyta</taxon>
        <taxon>Embryophyta</taxon>
        <taxon>Tracheophyta</taxon>
        <taxon>Spermatophyta</taxon>
        <taxon>Magnoliopsida</taxon>
        <taxon>Liliopsida</taxon>
        <taxon>Poales</taxon>
        <taxon>Poaceae</taxon>
        <taxon>PACMAD clade</taxon>
        <taxon>Panicoideae</taxon>
        <taxon>Andropogonodae</taxon>
        <taxon>Andropogoneae</taxon>
        <taxon>Saccharinae</taxon>
        <taxon>Miscanthus</taxon>
    </lineage>
</organism>
<keyword evidence="7" id="KW-1185">Reference proteome</keyword>
<dbReference type="EMBL" id="CAJGYO010000007">
    <property type="protein sequence ID" value="CAD6244381.1"/>
    <property type="molecule type" value="Genomic_DNA"/>
</dbReference>
<feature type="compositionally biased region" description="Basic and acidic residues" evidence="4">
    <location>
        <begin position="841"/>
        <end position="854"/>
    </location>
</feature>
<dbReference type="CDD" id="cd11660">
    <property type="entry name" value="SANT_TRF"/>
    <property type="match status" value="1"/>
</dbReference>
<feature type="domain" description="Zinc finger PHD-type" evidence="5">
    <location>
        <begin position="635"/>
        <end position="678"/>
    </location>
</feature>
<evidence type="ECO:0000313" key="7">
    <source>
        <dbReference type="Proteomes" id="UP000604825"/>
    </source>
</evidence>
<evidence type="ECO:0000259" key="5">
    <source>
        <dbReference type="SMART" id="SM00249"/>
    </source>
</evidence>
<protein>
    <recommendedName>
        <fullName evidence="5">Zinc finger PHD-type domain-containing protein</fullName>
    </recommendedName>
</protein>
<evidence type="ECO:0000256" key="3">
    <source>
        <dbReference type="ARBA" id="ARBA00022833"/>
    </source>
</evidence>
<feature type="region of interest" description="Disordered" evidence="4">
    <location>
        <begin position="317"/>
        <end position="357"/>
    </location>
</feature>
<feature type="region of interest" description="Disordered" evidence="4">
    <location>
        <begin position="576"/>
        <end position="596"/>
    </location>
</feature>
<dbReference type="Gene3D" id="1.10.10.60">
    <property type="entry name" value="Homeodomain-like"/>
    <property type="match status" value="1"/>
</dbReference>
<dbReference type="OrthoDB" id="785443at2759"/>
<keyword evidence="3" id="KW-0862">Zinc</keyword>
<reference evidence="6" key="1">
    <citation type="submission" date="2020-10" db="EMBL/GenBank/DDBJ databases">
        <authorList>
            <person name="Han B."/>
            <person name="Lu T."/>
            <person name="Zhao Q."/>
            <person name="Huang X."/>
            <person name="Zhao Y."/>
        </authorList>
    </citation>
    <scope>NUCLEOTIDE SEQUENCE</scope>
</reference>
<dbReference type="InterPro" id="IPR001965">
    <property type="entry name" value="Znf_PHD"/>
</dbReference>
<dbReference type="InterPro" id="IPR013083">
    <property type="entry name" value="Znf_RING/FYVE/PHD"/>
</dbReference>
<evidence type="ECO:0000256" key="2">
    <source>
        <dbReference type="ARBA" id="ARBA00022771"/>
    </source>
</evidence>
<evidence type="ECO:0000313" key="6">
    <source>
        <dbReference type="EMBL" id="CAD6244381.1"/>
    </source>
</evidence>
<feature type="compositionally biased region" description="Polar residues" evidence="4">
    <location>
        <begin position="280"/>
        <end position="295"/>
    </location>
</feature>
<dbReference type="AlphaFoldDB" id="A0A811PNH2"/>
<dbReference type="Proteomes" id="UP000604825">
    <property type="component" value="Unassembled WGS sequence"/>
</dbReference>
<comment type="caution">
    <text evidence="6">The sequence shown here is derived from an EMBL/GenBank/DDBJ whole genome shotgun (WGS) entry which is preliminary data.</text>
</comment>
<feature type="compositionally biased region" description="Basic and acidic residues" evidence="4">
    <location>
        <begin position="809"/>
        <end position="820"/>
    </location>
</feature>
<feature type="region of interest" description="Disordered" evidence="4">
    <location>
        <begin position="808"/>
        <end position="929"/>
    </location>
</feature>
<dbReference type="InterPro" id="IPR011011">
    <property type="entry name" value="Znf_FYVE_PHD"/>
</dbReference>
<dbReference type="Gene3D" id="3.30.40.10">
    <property type="entry name" value="Zinc/RING finger domain, C3HC4 (zinc finger)"/>
    <property type="match status" value="1"/>
</dbReference>
<dbReference type="SMART" id="SM00249">
    <property type="entry name" value="PHD"/>
    <property type="match status" value="1"/>
</dbReference>
<dbReference type="PANTHER" id="PTHR47863">
    <property type="entry name" value="RING/FYVE/PHD ZINC FINGER SUPERFAMILY PROTEIN"/>
    <property type="match status" value="1"/>
</dbReference>
<sequence>MPPPSSAERLVAHWVADALAADEDIDFSVIKSKLQALIACVAHSVLLHSFVLSPRVPDAPPALVDLSPEYLIGAPDSVRERVALRGLEEHATFADAAEGGAAVAPPPSKILRVDAVRSCEDLLVELTEQVGSSGIRDIILPFRQDIQNFICIKKSTLPESSLELLREVDPEIQSMAAPSSVEQNGIKKHDNHQSLCNVHHLNSNIDTPRPPIASTELQPGNLTNLVNNLEKGNFKQCPIESTVDLDKPLETDRRFYNQPWEYAINAASVGTRASEKDPSNVDSNMSGSSTSGNATLQGNIAEPLSKKSMVDETTVVQAQPCKGKSPNPPDYNNVIKRPNDDGISYQSSKDPRHESKTLQATMTPAFDRSNDVLPTNTPEASDFPEPIATEDTTMVQQLHSCKTHLNHLQHDSGQKVNQDLDGTVSIQPVEKYSIHEESTLRATSVIPSVSCNGAMQEDRSKTNYPSGNSTEHPAIFEEQNCDKSQLEVSCADKNKHTLHDDATMLGKNKVVCGGLNVHGAPESHSCNLTLHDKVSEAHSLSDQNIGKSTNDIQKRSCNISVSVSCQDGYRKTAKQDSNKQTIGKTAAETSHAHSSDDSISGFAAACLLSMSGKIPLCSQDQEANDSLRVSPEQDLCRKCGKGGQLLQCSSCLLSAHDSCFGSSLTFEDPGQLYCPVCICAKATEEYKKAKKTYIEARKNLAAFLGAEQLLKQHEQQTRLLPRAVYSEGQLNGHNNSSKKQTSVSETTVDDLAHQGEESNRRRKKQKINVTSDACNEVVIEKASSVGNSDVAPMNASVLQNKNNQLQDAEQDHVENAEAHEGSSSQNRCSPAANPEVETDKEDGPTHSHHQSKDSDEIEFTSSSDSGKPSSPPWRTIKHHRARLQEREATVSSNSTKAFGQKDQKEPLPSRKRNYAYPPKRYSNPAVPTGRRSKLCWTVKEEAALREAMKIFTPRDNGPIPWVQILEHGRDVFHRTRLPSDLRVKWRNMKNRGDV</sequence>
<evidence type="ECO:0000256" key="4">
    <source>
        <dbReference type="SAM" id="MobiDB-lite"/>
    </source>
</evidence>
<dbReference type="GO" id="GO:0008270">
    <property type="term" value="F:zinc ion binding"/>
    <property type="evidence" value="ECO:0007669"/>
    <property type="project" value="UniProtKB-KW"/>
</dbReference>
<proteinExistence type="predicted"/>
<dbReference type="SUPFAM" id="SSF57903">
    <property type="entry name" value="FYVE/PHD zinc finger"/>
    <property type="match status" value="1"/>
</dbReference>
<accession>A0A811PNH2</accession>
<dbReference type="PANTHER" id="PTHR47863:SF13">
    <property type="entry name" value="ZINC FINGER PHD-TYPE DOMAIN-CONTAINING PROTEIN"/>
    <property type="match status" value="1"/>
</dbReference>
<keyword evidence="1" id="KW-0479">Metal-binding</keyword>
<gene>
    <name evidence="6" type="ORF">NCGR_LOCUS29081</name>
</gene>
<feature type="compositionally biased region" description="Polar residues" evidence="4">
    <location>
        <begin position="728"/>
        <end position="746"/>
    </location>
</feature>
<evidence type="ECO:0000256" key="1">
    <source>
        <dbReference type="ARBA" id="ARBA00022723"/>
    </source>
</evidence>
<feature type="region of interest" description="Disordered" evidence="4">
    <location>
        <begin position="727"/>
        <end position="770"/>
    </location>
</feature>
<keyword evidence="2" id="KW-0863">Zinc-finger</keyword>
<feature type="region of interest" description="Disordered" evidence="4">
    <location>
        <begin position="270"/>
        <end position="295"/>
    </location>
</feature>